<dbReference type="EMBL" id="CP144542">
    <property type="protein sequence ID" value="WVW81948.1"/>
    <property type="molecule type" value="Genomic_DNA"/>
</dbReference>
<evidence type="ECO:0008006" key="4">
    <source>
        <dbReference type="Google" id="ProtNLM"/>
    </source>
</evidence>
<dbReference type="GeneID" id="30207056"/>
<reference evidence="2" key="4">
    <citation type="submission" date="2024-02" db="EMBL/GenBank/DDBJ databases">
        <title>Comparative genomics of Cryptococcus and Kwoniella reveals pathogenesis evolution and contrasting modes of karyotype evolution via chromosome fusion or intercentromeric recombination.</title>
        <authorList>
            <person name="Coelho M.A."/>
            <person name="David-Palma M."/>
            <person name="Shea T."/>
            <person name="Bowers K."/>
            <person name="McGinley-Smith S."/>
            <person name="Mohammad A.W."/>
            <person name="Gnirke A."/>
            <person name="Yurkov A.M."/>
            <person name="Nowrousian M."/>
            <person name="Sun S."/>
            <person name="Cuomo C.A."/>
            <person name="Heitman J."/>
        </authorList>
    </citation>
    <scope>NUCLEOTIDE SEQUENCE</scope>
    <source>
        <strain evidence="2">CBS 10118</strain>
    </source>
</reference>
<reference evidence="1" key="1">
    <citation type="submission" date="2013-07" db="EMBL/GenBank/DDBJ databases">
        <title>The Genome Sequence of Cryptococcus bestiolae CBS10118.</title>
        <authorList>
            <consortium name="The Broad Institute Genome Sequencing Platform"/>
            <person name="Cuomo C."/>
            <person name="Litvintseva A."/>
            <person name="Chen Y."/>
            <person name="Heitman J."/>
            <person name="Sun S."/>
            <person name="Springer D."/>
            <person name="Dromer F."/>
            <person name="Young S.K."/>
            <person name="Zeng Q."/>
            <person name="Gargeya S."/>
            <person name="Fitzgerald M."/>
            <person name="Abouelleil A."/>
            <person name="Alvarado L."/>
            <person name="Berlin A.M."/>
            <person name="Chapman S.B."/>
            <person name="Dewar J."/>
            <person name="Goldberg J."/>
            <person name="Griggs A."/>
            <person name="Gujja S."/>
            <person name="Hansen M."/>
            <person name="Howarth C."/>
            <person name="Imamovic A."/>
            <person name="Larimer J."/>
            <person name="McCowan C."/>
            <person name="Murphy C."/>
            <person name="Pearson M."/>
            <person name="Priest M."/>
            <person name="Roberts A."/>
            <person name="Saif S."/>
            <person name="Shea T."/>
            <person name="Sykes S."/>
            <person name="Wortman J."/>
            <person name="Nusbaum C."/>
            <person name="Birren B."/>
        </authorList>
    </citation>
    <scope>NUCLEOTIDE SEQUENCE [LARGE SCALE GENOMIC DNA]</scope>
    <source>
        <strain evidence="1">CBS 10118</strain>
    </source>
</reference>
<dbReference type="AlphaFoldDB" id="A0A1B9G9V0"/>
<dbReference type="OrthoDB" id="2569176at2759"/>
<evidence type="ECO:0000313" key="1">
    <source>
        <dbReference type="EMBL" id="OCF27808.1"/>
    </source>
</evidence>
<dbReference type="KEGG" id="kbi:30207056"/>
<protein>
    <recommendedName>
        <fullName evidence="4">BTB domain-containing protein</fullName>
    </recommendedName>
</protein>
<gene>
    <name evidence="1" type="ORF">I302_02657</name>
    <name evidence="2" type="ORF">I302_103951</name>
</gene>
<evidence type="ECO:0000313" key="2">
    <source>
        <dbReference type="EMBL" id="WVW81948.1"/>
    </source>
</evidence>
<proteinExistence type="predicted"/>
<organism evidence="1">
    <name type="scientific">Kwoniella bestiolae CBS 10118</name>
    <dbReference type="NCBI Taxonomy" id="1296100"/>
    <lineage>
        <taxon>Eukaryota</taxon>
        <taxon>Fungi</taxon>
        <taxon>Dikarya</taxon>
        <taxon>Basidiomycota</taxon>
        <taxon>Agaricomycotina</taxon>
        <taxon>Tremellomycetes</taxon>
        <taxon>Tremellales</taxon>
        <taxon>Cryptococcaceae</taxon>
        <taxon>Kwoniella</taxon>
    </lineage>
</organism>
<dbReference type="EMBL" id="KI894019">
    <property type="protein sequence ID" value="OCF27808.1"/>
    <property type="molecule type" value="Genomic_DNA"/>
</dbReference>
<dbReference type="Proteomes" id="UP000092730">
    <property type="component" value="Chromosome 2"/>
</dbReference>
<dbReference type="RefSeq" id="XP_019048878.1">
    <property type="nucleotide sequence ID" value="XM_019189316.1"/>
</dbReference>
<sequence length="242" mass="27963">MTTPSTTKTKKSKQEDRVHWFHCYGDLQLRSTDKIIFKMIPQRLEAVSTVFKNMMEIGNHNKSANHKHKSSSDADIVDVDLHSTNLEAFVNMIIIPQPTKLSTDFAGSLQLHEFCEKFEINDTFHDMVKKRLFETTGHHYSWALLIWAAERNDLHMARDAVAGMKTQNFLCPQILDQDNTRVELDFWSAMSRLPADWQRDLLRLTLTPPLSAAAYVGNINFNFHMNVSNHWSQVSVNFNPQE</sequence>
<accession>A0A1B9G9V0</accession>
<keyword evidence="3" id="KW-1185">Reference proteome</keyword>
<dbReference type="VEuPathDB" id="FungiDB:I302_02657"/>
<name>A0A1B9G9V0_9TREE</name>
<reference evidence="1" key="3">
    <citation type="submission" date="2014-01" db="EMBL/GenBank/DDBJ databases">
        <title>Evolution of pathogenesis and genome organization in the Tremellales.</title>
        <authorList>
            <person name="Cuomo C."/>
            <person name="Litvintseva A."/>
            <person name="Heitman J."/>
            <person name="Chen Y."/>
            <person name="Sun S."/>
            <person name="Springer D."/>
            <person name="Dromer F."/>
            <person name="Young S."/>
            <person name="Zeng Q."/>
            <person name="Chapman S."/>
            <person name="Gujja S."/>
            <person name="Saif S."/>
            <person name="Birren B."/>
        </authorList>
    </citation>
    <scope>NUCLEOTIDE SEQUENCE</scope>
    <source>
        <strain evidence="1">CBS 10118</strain>
    </source>
</reference>
<reference evidence="2" key="2">
    <citation type="submission" date="2013-07" db="EMBL/GenBank/DDBJ databases">
        <authorList>
            <consortium name="The Broad Institute Genome Sequencing Platform"/>
            <person name="Cuomo C."/>
            <person name="Litvintseva A."/>
            <person name="Chen Y."/>
            <person name="Heitman J."/>
            <person name="Sun S."/>
            <person name="Springer D."/>
            <person name="Dromer F."/>
            <person name="Young S.K."/>
            <person name="Zeng Q."/>
            <person name="Gargeya S."/>
            <person name="Fitzgerald M."/>
            <person name="Abouelleil A."/>
            <person name="Alvarado L."/>
            <person name="Berlin A.M."/>
            <person name="Chapman S.B."/>
            <person name="Dewar J."/>
            <person name="Goldberg J."/>
            <person name="Griggs A."/>
            <person name="Gujja S."/>
            <person name="Hansen M."/>
            <person name="Howarth C."/>
            <person name="Imamovic A."/>
            <person name="Larimer J."/>
            <person name="McCowan C."/>
            <person name="Murphy C."/>
            <person name="Pearson M."/>
            <person name="Priest M."/>
            <person name="Roberts A."/>
            <person name="Saif S."/>
            <person name="Shea T."/>
            <person name="Sykes S."/>
            <person name="Wortman J."/>
            <person name="Nusbaum C."/>
            <person name="Birren B."/>
        </authorList>
    </citation>
    <scope>NUCLEOTIDE SEQUENCE</scope>
    <source>
        <strain evidence="2">CBS 10118</strain>
    </source>
</reference>
<evidence type="ECO:0000313" key="3">
    <source>
        <dbReference type="Proteomes" id="UP000092730"/>
    </source>
</evidence>